<gene>
    <name evidence="2" type="ORF">IDJ77_03720</name>
</gene>
<evidence type="ECO:0000256" key="1">
    <source>
        <dbReference type="SAM" id="SignalP"/>
    </source>
</evidence>
<proteinExistence type="predicted"/>
<keyword evidence="1" id="KW-0732">Signal</keyword>
<dbReference type="EMBL" id="JACWMY010000002">
    <property type="protein sequence ID" value="MBD1362908.1"/>
    <property type="molecule type" value="Genomic_DNA"/>
</dbReference>
<feature type="signal peptide" evidence="1">
    <location>
        <begin position="1"/>
        <end position="20"/>
    </location>
</feature>
<dbReference type="RefSeq" id="WP_191187584.1">
    <property type="nucleotide sequence ID" value="NZ_JACWMY010000002.1"/>
</dbReference>
<dbReference type="Proteomes" id="UP000606600">
    <property type="component" value="Unassembled WGS sequence"/>
</dbReference>
<organism evidence="2 3">
    <name type="scientific">Mucilaginibacter pankratovii</name>
    <dbReference type="NCBI Taxonomy" id="2772110"/>
    <lineage>
        <taxon>Bacteria</taxon>
        <taxon>Pseudomonadati</taxon>
        <taxon>Bacteroidota</taxon>
        <taxon>Sphingobacteriia</taxon>
        <taxon>Sphingobacteriales</taxon>
        <taxon>Sphingobacteriaceae</taxon>
        <taxon>Mucilaginibacter</taxon>
    </lineage>
</organism>
<evidence type="ECO:0000313" key="2">
    <source>
        <dbReference type="EMBL" id="MBD1362908.1"/>
    </source>
</evidence>
<name>A0ABR7WKP6_9SPHI</name>
<accession>A0ABR7WKP6</accession>
<keyword evidence="3" id="KW-1185">Reference proteome</keyword>
<sequence length="355" mass="37773">MKRLVFTFAMIAFASAAANAQNTYPWPSTAANIGIGIGNTTTPSQPLTVAGSGATSVAFLRSIAGGNASLGMALGQNFFGSFNSTTLSELQTARIRAIATQNWSTGSRGTALGFSVVANGTTTLNEALYIDQNGRVGIGTNMPVSALTLGGTGNANPNTGAEVEYVGENLSFQNQATGGGAYTLGSIKIVQPTGYYGDRGDMIFSLGSGGGGIAERMRINASGNVGIGITNAQNKLDVNGTIHSQKVVIDLIGWNDYVFDKGYKLPSLSEVKAFIDKNHHLPEIPSEKEMVKNGLDVSEMNKLLMKKVEELTLYLIQKDKQDKINDQKNQFKIKQLQHAVMRLSKPKNKRGLEAN</sequence>
<reference evidence="2 3" key="1">
    <citation type="submission" date="2020-09" db="EMBL/GenBank/DDBJ databases">
        <title>Novel species of Mucilaginibacter isolated from a glacier on the Tibetan Plateau.</title>
        <authorList>
            <person name="Liu Q."/>
            <person name="Xin Y.-H."/>
        </authorList>
    </citation>
    <scope>NUCLEOTIDE SEQUENCE [LARGE SCALE GENOMIC DNA]</scope>
    <source>
        <strain evidence="2 3">ZT4R22</strain>
    </source>
</reference>
<comment type="caution">
    <text evidence="2">The sequence shown here is derived from an EMBL/GenBank/DDBJ whole genome shotgun (WGS) entry which is preliminary data.</text>
</comment>
<protein>
    <recommendedName>
        <fullName evidence="4">Endosialidase-like protein</fullName>
    </recommendedName>
</protein>
<feature type="chain" id="PRO_5045911354" description="Endosialidase-like protein" evidence="1">
    <location>
        <begin position="21"/>
        <end position="355"/>
    </location>
</feature>
<evidence type="ECO:0008006" key="4">
    <source>
        <dbReference type="Google" id="ProtNLM"/>
    </source>
</evidence>
<evidence type="ECO:0000313" key="3">
    <source>
        <dbReference type="Proteomes" id="UP000606600"/>
    </source>
</evidence>